<protein>
    <submittedName>
        <fullName evidence="1">Uncharacterized protein</fullName>
    </submittedName>
</protein>
<evidence type="ECO:0000313" key="1">
    <source>
        <dbReference type="EMBL" id="KAF7837933.1"/>
    </source>
</evidence>
<dbReference type="PANTHER" id="PTHR31115">
    <property type="entry name" value="OS05G0107300 PROTEIN"/>
    <property type="match status" value="1"/>
</dbReference>
<dbReference type="PANTHER" id="PTHR31115:SF3">
    <property type="entry name" value="EXPRESSED PROTEIN"/>
    <property type="match status" value="1"/>
</dbReference>
<comment type="caution">
    <text evidence="1">The sequence shown here is derived from an EMBL/GenBank/DDBJ whole genome shotgun (WGS) entry which is preliminary data.</text>
</comment>
<dbReference type="EMBL" id="JAAIUW010000003">
    <property type="protein sequence ID" value="KAF7837933.1"/>
    <property type="molecule type" value="Genomic_DNA"/>
</dbReference>
<keyword evidence="2" id="KW-1185">Reference proteome</keyword>
<evidence type="ECO:0000313" key="2">
    <source>
        <dbReference type="Proteomes" id="UP000634136"/>
    </source>
</evidence>
<dbReference type="OrthoDB" id="1433785at2759"/>
<organism evidence="1 2">
    <name type="scientific">Senna tora</name>
    <dbReference type="NCBI Taxonomy" id="362788"/>
    <lineage>
        <taxon>Eukaryota</taxon>
        <taxon>Viridiplantae</taxon>
        <taxon>Streptophyta</taxon>
        <taxon>Embryophyta</taxon>
        <taxon>Tracheophyta</taxon>
        <taxon>Spermatophyta</taxon>
        <taxon>Magnoliopsida</taxon>
        <taxon>eudicotyledons</taxon>
        <taxon>Gunneridae</taxon>
        <taxon>Pentapetalae</taxon>
        <taxon>rosids</taxon>
        <taxon>fabids</taxon>
        <taxon>Fabales</taxon>
        <taxon>Fabaceae</taxon>
        <taxon>Caesalpinioideae</taxon>
        <taxon>Cassia clade</taxon>
        <taxon>Senna</taxon>
    </lineage>
</organism>
<name>A0A834X466_9FABA</name>
<sequence>MPSLTCSELQYDSLNMNIKLLLELQSVGVFIEPVPDMLQPDDEGICEDINKLEENYHRQFSKKKGLLDVLLKSASETNELQEKDFEQRALDKLLVMAYEKYTVIFLALTITFCL</sequence>
<reference evidence="1" key="1">
    <citation type="submission" date="2020-09" db="EMBL/GenBank/DDBJ databases">
        <title>Genome-Enabled Discovery of Anthraquinone Biosynthesis in Senna tora.</title>
        <authorList>
            <person name="Kang S.-H."/>
            <person name="Pandey R.P."/>
            <person name="Lee C.-M."/>
            <person name="Sim J.-S."/>
            <person name="Jeong J.-T."/>
            <person name="Choi B.-S."/>
            <person name="Jung M."/>
            <person name="Ginzburg D."/>
            <person name="Zhao K."/>
            <person name="Won S.Y."/>
            <person name="Oh T.-J."/>
            <person name="Yu Y."/>
            <person name="Kim N.-H."/>
            <person name="Lee O.R."/>
            <person name="Lee T.-H."/>
            <person name="Bashyal P."/>
            <person name="Kim T.-S."/>
            <person name="Lee W.-H."/>
            <person name="Kawkins C."/>
            <person name="Kim C.-K."/>
            <person name="Kim J.S."/>
            <person name="Ahn B.O."/>
            <person name="Rhee S.Y."/>
            <person name="Sohng J.K."/>
        </authorList>
    </citation>
    <scope>NUCLEOTIDE SEQUENCE</scope>
    <source>
        <tissue evidence="1">Leaf</tissue>
    </source>
</reference>
<proteinExistence type="predicted"/>
<gene>
    <name evidence="1" type="ORF">G2W53_006415</name>
</gene>
<dbReference type="Proteomes" id="UP000634136">
    <property type="component" value="Unassembled WGS sequence"/>
</dbReference>
<accession>A0A834X466</accession>
<dbReference type="AlphaFoldDB" id="A0A834X466"/>